<dbReference type="Pfam" id="PF10548">
    <property type="entry name" value="P22_AR_C"/>
    <property type="match status" value="1"/>
</dbReference>
<protein>
    <submittedName>
        <fullName evidence="2">Phage repressor protein/antirepressor Ant</fullName>
    </submittedName>
</protein>
<dbReference type="InterPro" id="IPR018876">
    <property type="entry name" value="Phage_P22_antirepressor_C"/>
</dbReference>
<dbReference type="AlphaFoldDB" id="A0A502LCQ5"/>
<feature type="domain" description="Bro-N" evidence="1">
    <location>
        <begin position="1"/>
        <end position="115"/>
    </location>
</feature>
<evidence type="ECO:0000259" key="1">
    <source>
        <dbReference type="PROSITE" id="PS51750"/>
    </source>
</evidence>
<dbReference type="PROSITE" id="PS51750">
    <property type="entry name" value="BRO_N"/>
    <property type="match status" value="1"/>
</dbReference>
<gene>
    <name evidence="2" type="ORF">EUX52_07630</name>
</gene>
<dbReference type="PANTHER" id="PTHR36180">
    <property type="entry name" value="DNA-BINDING PROTEIN-RELATED-RELATED"/>
    <property type="match status" value="1"/>
</dbReference>
<dbReference type="InterPro" id="IPR003497">
    <property type="entry name" value="BRO_N_domain"/>
</dbReference>
<organism evidence="2 3">
    <name type="scientific">Haemophilus haemolyticus</name>
    <dbReference type="NCBI Taxonomy" id="726"/>
    <lineage>
        <taxon>Bacteria</taxon>
        <taxon>Pseudomonadati</taxon>
        <taxon>Pseudomonadota</taxon>
        <taxon>Gammaproteobacteria</taxon>
        <taxon>Pasteurellales</taxon>
        <taxon>Pasteurellaceae</taxon>
        <taxon>Haemophilus</taxon>
    </lineage>
</organism>
<dbReference type="EMBL" id="SDPD01000009">
    <property type="protein sequence ID" value="TPH20679.1"/>
    <property type="molecule type" value="Genomic_DNA"/>
</dbReference>
<dbReference type="RefSeq" id="WP_140527759.1">
    <property type="nucleotide sequence ID" value="NZ_SDPD01000009.1"/>
</dbReference>
<proteinExistence type="predicted"/>
<dbReference type="SMART" id="SM01040">
    <property type="entry name" value="Bro-N"/>
    <property type="match status" value="1"/>
</dbReference>
<reference evidence="2 3" key="1">
    <citation type="submission" date="2019-01" db="EMBL/GenBank/DDBJ databases">
        <title>Comparative genomic analysis identifies haemin-independent Haemophilus haemolyticus: a formal re-classification of Haemophilus intermedius.</title>
        <authorList>
            <person name="Harris T.M."/>
            <person name="Price E.P."/>
            <person name="Sarovich D.S."/>
            <person name="Norskov-Lauritsen N."/>
            <person name="Beissbarth J."/>
            <person name="Chang A.B."/>
            <person name="Smith-Vaughan H.C."/>
        </authorList>
    </citation>
    <scope>NUCLEOTIDE SEQUENCE [LARGE SCALE GENOMIC DNA]</scope>
    <source>
        <strain evidence="2 3">60982 B Hi-1</strain>
    </source>
</reference>
<dbReference type="Proteomes" id="UP000316282">
    <property type="component" value="Unassembled WGS sequence"/>
</dbReference>
<sequence length="292" mass="33500">MKTQSQLSTFKFESKSIRTLAINNEPWFVAKDVCDTLKISNVSDALLKLDDDEKATIGLTDSQAGNGAQSISIISESGMYTLILRCRDAVKKGSIPHRFRKWVTAEVLPTIRKTGKYESKTSVNDRTGLRNAVNMLVSKKGLIYSDAYHLVHQRFNVESIEDLTLEQLPQAVEYVHKIILEGELITDPELPSSEKKFSFEFTEYELQQLIWLWFAFKRGIGTFQHIERAFNVLGSNMSGQIYGQAYEYLSVLRSTNQILNRITSDFDIDPMTNWRVLKHLRQFDQKAVKIDF</sequence>
<dbReference type="PANTHER" id="PTHR36180:SF2">
    <property type="entry name" value="BRO FAMILY PROTEIN"/>
    <property type="match status" value="1"/>
</dbReference>
<accession>A0A502LCQ5</accession>
<name>A0A502LCQ5_HAEHA</name>
<evidence type="ECO:0000313" key="3">
    <source>
        <dbReference type="Proteomes" id="UP000316282"/>
    </source>
</evidence>
<evidence type="ECO:0000313" key="2">
    <source>
        <dbReference type="EMBL" id="TPH20679.1"/>
    </source>
</evidence>
<dbReference type="Pfam" id="PF02498">
    <property type="entry name" value="Bro-N"/>
    <property type="match status" value="1"/>
</dbReference>
<comment type="caution">
    <text evidence="2">The sequence shown here is derived from an EMBL/GenBank/DDBJ whole genome shotgun (WGS) entry which is preliminary data.</text>
</comment>